<dbReference type="Proteomes" id="UP001295469">
    <property type="component" value="Chromosome A04"/>
</dbReference>
<reference evidence="1" key="1">
    <citation type="submission" date="2021-01" db="EMBL/GenBank/DDBJ databases">
        <authorList>
            <consortium name="Genoscope - CEA"/>
            <person name="William W."/>
        </authorList>
    </citation>
    <scope>NUCLEOTIDE SEQUENCE</scope>
</reference>
<dbReference type="AlphaFoldDB" id="A0A817B1C0"/>
<organism evidence="1">
    <name type="scientific">Brassica napus</name>
    <name type="common">Rape</name>
    <dbReference type="NCBI Taxonomy" id="3708"/>
    <lineage>
        <taxon>Eukaryota</taxon>
        <taxon>Viridiplantae</taxon>
        <taxon>Streptophyta</taxon>
        <taxon>Embryophyta</taxon>
        <taxon>Tracheophyta</taxon>
        <taxon>Spermatophyta</taxon>
        <taxon>Magnoliopsida</taxon>
        <taxon>eudicotyledons</taxon>
        <taxon>Gunneridae</taxon>
        <taxon>Pentapetalae</taxon>
        <taxon>rosids</taxon>
        <taxon>malvids</taxon>
        <taxon>Brassicales</taxon>
        <taxon>Brassicaceae</taxon>
        <taxon>Brassiceae</taxon>
        <taxon>Brassica</taxon>
    </lineage>
</organism>
<dbReference type="EMBL" id="HG994358">
    <property type="protein sequence ID" value="CAF2268074.1"/>
    <property type="molecule type" value="Genomic_DNA"/>
</dbReference>
<proteinExistence type="predicted"/>
<sequence>MIGRRRRRRSLFLKAKYLLLWFVGDFRRLKRSKGSTCGDLGGAISGALFTGGGGVTQWETSSTLDLSSGVAVWQTEEWCVGP</sequence>
<protein>
    <submittedName>
        <fullName evidence="1">(rape) hypothetical protein</fullName>
    </submittedName>
</protein>
<evidence type="ECO:0000313" key="1">
    <source>
        <dbReference type="EMBL" id="CAF2268074.1"/>
    </source>
</evidence>
<accession>A0A817B1C0</accession>
<gene>
    <name evidence="1" type="ORF">DARMORV10_A04P06300.1</name>
</gene>
<name>A0A817B1C0_BRANA</name>